<gene>
    <name evidence="1" type="ORF">HGT73_05240</name>
</gene>
<dbReference type="RefSeq" id="WP_214212611.1">
    <property type="nucleotide sequence ID" value="NZ_JABBFO010000003.1"/>
</dbReference>
<dbReference type="EMBL" id="JABBFO010000003">
    <property type="protein sequence ID" value="MBT0726791.1"/>
    <property type="molecule type" value="Genomic_DNA"/>
</dbReference>
<name>A0ABS5T397_9GAMM</name>
<sequence>MNIQEVHEFKKIVAVLRSGDNQMENELIKQRIDEVIHPLKSNPLFNVLFALNETENTKRALEYLLDYDVETQEQGEDALFKLVESRVIAERAYEIYNYKQDYWGIA</sequence>
<dbReference type="Proteomes" id="UP000786875">
    <property type="component" value="Unassembled WGS sequence"/>
</dbReference>
<reference evidence="1 2" key="1">
    <citation type="submission" date="2020-04" db="EMBL/GenBank/DDBJ databases">
        <title>Genome sequencing of Rosenbergiella species.</title>
        <authorList>
            <person name="Alvarez-Perez S."/>
            <person name="Lievens B."/>
        </authorList>
    </citation>
    <scope>NUCLEOTIDE SEQUENCE [LARGE SCALE GENOMIC DNA]</scope>
    <source>
        <strain evidence="1 2">CdVSA20.1</strain>
    </source>
</reference>
<accession>A0ABS5T397</accession>
<comment type="caution">
    <text evidence="1">The sequence shown here is derived from an EMBL/GenBank/DDBJ whole genome shotgun (WGS) entry which is preliminary data.</text>
</comment>
<protein>
    <recommendedName>
        <fullName evidence="3">HEAT repeat domain-containing protein</fullName>
    </recommendedName>
</protein>
<proteinExistence type="predicted"/>
<evidence type="ECO:0000313" key="1">
    <source>
        <dbReference type="EMBL" id="MBT0726791.1"/>
    </source>
</evidence>
<evidence type="ECO:0000313" key="2">
    <source>
        <dbReference type="Proteomes" id="UP000786875"/>
    </source>
</evidence>
<organism evidence="1 2">
    <name type="scientific">Rosenbergiella australiborealis</name>
    <dbReference type="NCBI Taxonomy" id="1544696"/>
    <lineage>
        <taxon>Bacteria</taxon>
        <taxon>Pseudomonadati</taxon>
        <taxon>Pseudomonadota</taxon>
        <taxon>Gammaproteobacteria</taxon>
        <taxon>Enterobacterales</taxon>
        <taxon>Erwiniaceae</taxon>
        <taxon>Rosenbergiella</taxon>
    </lineage>
</organism>
<keyword evidence="2" id="KW-1185">Reference proteome</keyword>
<evidence type="ECO:0008006" key="3">
    <source>
        <dbReference type="Google" id="ProtNLM"/>
    </source>
</evidence>